<evidence type="ECO:0008006" key="3">
    <source>
        <dbReference type="Google" id="ProtNLM"/>
    </source>
</evidence>
<name>A0A6H2EMP4_9ACTO</name>
<dbReference type="Proteomes" id="UP000502298">
    <property type="component" value="Chromosome"/>
</dbReference>
<dbReference type="AlphaFoldDB" id="A0A6H2EMP4"/>
<proteinExistence type="predicted"/>
<gene>
    <name evidence="1" type="ORF">HC352_07350</name>
</gene>
<dbReference type="EMBL" id="CP050804">
    <property type="protein sequence ID" value="QJC22343.1"/>
    <property type="molecule type" value="Genomic_DNA"/>
</dbReference>
<accession>A0A6H2EMP4</accession>
<evidence type="ECO:0000313" key="1">
    <source>
        <dbReference type="EMBL" id="QJC22343.1"/>
    </source>
</evidence>
<organism evidence="1 2">
    <name type="scientific">Arcanobacterium buesumense</name>
    <dbReference type="NCBI Taxonomy" id="2722751"/>
    <lineage>
        <taxon>Bacteria</taxon>
        <taxon>Bacillati</taxon>
        <taxon>Actinomycetota</taxon>
        <taxon>Actinomycetes</taxon>
        <taxon>Actinomycetales</taxon>
        <taxon>Actinomycetaceae</taxon>
        <taxon>Arcanobacterium</taxon>
    </lineage>
</organism>
<reference evidence="1 2" key="1">
    <citation type="submission" date="2020-03" db="EMBL/GenBank/DDBJ databases">
        <title>Complete genome of Arcanobacterium buesumensis sp. nov. strain 2701.</title>
        <authorList>
            <person name="Borowiak M."/>
            <person name="Alssahen M."/>
            <person name="Laemmler C."/>
            <person name="Malorny B."/>
            <person name="Hassan A."/>
            <person name="Prenger-Berninghoff E."/>
            <person name="Ploetz M."/>
            <person name="Abdulmawjood A."/>
        </authorList>
    </citation>
    <scope>NUCLEOTIDE SEQUENCE [LARGE SCALE GENOMIC DNA]</scope>
    <source>
        <strain evidence="1 2">2701</strain>
    </source>
</reference>
<dbReference type="NCBIfam" id="TIGR03089">
    <property type="entry name" value="TIGR03089 family protein"/>
    <property type="match status" value="1"/>
</dbReference>
<keyword evidence="2" id="KW-1185">Reference proteome</keyword>
<dbReference type="RefSeq" id="WP_168918265.1">
    <property type="nucleotide sequence ID" value="NZ_CP050804.1"/>
</dbReference>
<dbReference type="KEGG" id="arca:HC352_07350"/>
<protein>
    <recommendedName>
        <fullName evidence="3">TIGR03089 family protein</fullName>
    </recommendedName>
</protein>
<dbReference type="InterPro" id="IPR017523">
    <property type="entry name" value="Rv3268"/>
</dbReference>
<sequence length="215" mass="23398">MNQSTHTLMEALLERGTSPALIWYGVSERIELSGKVCAMHISKIAQYLSDDLGVDGDSHLFLDLPAHWKSVLWSLAGHVAGCHVSYTPTELSWNDVVVTAHPTPPQDQATHLALTLAPLAFAWPGDLPDEYEDAASAPMRYPDTIDLTTFTPQDIAVENPPTSFSTYAVGADDPQRLTAQFAGAVFNHAALVIITPQNNIENILATENAHAWDII</sequence>
<evidence type="ECO:0000313" key="2">
    <source>
        <dbReference type="Proteomes" id="UP000502298"/>
    </source>
</evidence>